<protein>
    <recommendedName>
        <fullName evidence="11">Ferric uptake regulation protein</fullName>
    </recommendedName>
</protein>
<dbReference type="PANTHER" id="PTHR33202:SF7">
    <property type="entry name" value="FERRIC UPTAKE REGULATION PROTEIN"/>
    <property type="match status" value="1"/>
</dbReference>
<dbReference type="Gene3D" id="1.10.10.10">
    <property type="entry name" value="Winged helix-like DNA-binding domain superfamily/Winged helix DNA-binding domain"/>
    <property type="match status" value="1"/>
</dbReference>
<evidence type="ECO:0000256" key="6">
    <source>
        <dbReference type="ARBA" id="ARBA00023163"/>
    </source>
</evidence>
<evidence type="ECO:0000256" key="8">
    <source>
        <dbReference type="PIRSR" id="PIRSR602481-2"/>
    </source>
</evidence>
<evidence type="ECO:0000256" key="4">
    <source>
        <dbReference type="ARBA" id="ARBA00023015"/>
    </source>
</evidence>
<feature type="binding site" evidence="7">
    <location>
        <position position="152"/>
    </location>
    <ligand>
        <name>Zn(2+)</name>
        <dbReference type="ChEBI" id="CHEBI:29105"/>
    </ligand>
</feature>
<evidence type="ECO:0000256" key="1">
    <source>
        <dbReference type="ARBA" id="ARBA00007957"/>
    </source>
</evidence>
<keyword evidence="3 7" id="KW-0862">Zinc</keyword>
<name>A0A1F5RIE1_9BACT</name>
<gene>
    <name evidence="9" type="ORF">A2024_06185</name>
</gene>
<keyword evidence="2" id="KW-0678">Repressor</keyword>
<dbReference type="GO" id="GO:0003700">
    <property type="term" value="F:DNA-binding transcription factor activity"/>
    <property type="evidence" value="ECO:0007669"/>
    <property type="project" value="InterPro"/>
</dbReference>
<feature type="binding site" evidence="7">
    <location>
        <position position="103"/>
    </location>
    <ligand>
        <name>Zn(2+)</name>
        <dbReference type="ChEBI" id="CHEBI:29105"/>
    </ligand>
</feature>
<comment type="caution">
    <text evidence="9">The sequence shown here is derived from an EMBL/GenBank/DDBJ whole genome shotgun (WGS) entry which is preliminary data.</text>
</comment>
<dbReference type="GO" id="GO:0000976">
    <property type="term" value="F:transcription cis-regulatory region binding"/>
    <property type="evidence" value="ECO:0007669"/>
    <property type="project" value="TreeGrafter"/>
</dbReference>
<feature type="binding site" evidence="8">
    <location>
        <position position="141"/>
    </location>
    <ligand>
        <name>Fe cation</name>
        <dbReference type="ChEBI" id="CHEBI:24875"/>
    </ligand>
</feature>
<evidence type="ECO:0000313" key="9">
    <source>
        <dbReference type="EMBL" id="OGF14112.1"/>
    </source>
</evidence>
<evidence type="ECO:0008006" key="11">
    <source>
        <dbReference type="Google" id="ProtNLM"/>
    </source>
</evidence>
<comment type="similarity">
    <text evidence="1">Belongs to the Fur family.</text>
</comment>
<evidence type="ECO:0000256" key="7">
    <source>
        <dbReference type="PIRSR" id="PIRSR602481-1"/>
    </source>
</evidence>
<dbReference type="Pfam" id="PF01475">
    <property type="entry name" value="FUR"/>
    <property type="match status" value="1"/>
</dbReference>
<keyword evidence="4" id="KW-0805">Transcription regulation</keyword>
<evidence type="ECO:0000256" key="3">
    <source>
        <dbReference type="ARBA" id="ARBA00022833"/>
    </source>
</evidence>
<keyword evidence="7" id="KW-0479">Metal-binding</keyword>
<feature type="binding site" evidence="8">
    <location>
        <position position="97"/>
    </location>
    <ligand>
        <name>Fe cation</name>
        <dbReference type="ChEBI" id="CHEBI:24875"/>
    </ligand>
</feature>
<dbReference type="PANTHER" id="PTHR33202">
    <property type="entry name" value="ZINC UPTAKE REGULATION PROTEIN"/>
    <property type="match status" value="1"/>
</dbReference>
<dbReference type="AlphaFoldDB" id="A0A1F5RIE1"/>
<dbReference type="GO" id="GO:0008270">
    <property type="term" value="F:zinc ion binding"/>
    <property type="evidence" value="ECO:0007669"/>
    <property type="project" value="TreeGrafter"/>
</dbReference>
<comment type="cofactor">
    <cofactor evidence="7">
        <name>Zn(2+)</name>
        <dbReference type="ChEBI" id="CHEBI:29105"/>
    </cofactor>
    <text evidence="7">Binds 1 zinc ion per subunit.</text>
</comment>
<dbReference type="CDD" id="cd07153">
    <property type="entry name" value="Fur_like"/>
    <property type="match status" value="1"/>
</dbReference>
<dbReference type="Gene3D" id="3.30.1490.190">
    <property type="match status" value="1"/>
</dbReference>
<dbReference type="Proteomes" id="UP000177230">
    <property type="component" value="Unassembled WGS sequence"/>
</dbReference>
<keyword evidence="8" id="KW-0408">Iron</keyword>
<proteinExistence type="inferred from homology"/>
<feature type="binding site" evidence="7">
    <location>
        <position position="149"/>
    </location>
    <ligand>
        <name>Zn(2+)</name>
        <dbReference type="ChEBI" id="CHEBI:29105"/>
    </ligand>
</feature>
<dbReference type="InterPro" id="IPR036390">
    <property type="entry name" value="WH_DNA-bd_sf"/>
</dbReference>
<organism evidence="9 10">
    <name type="scientific">Candidatus Edwardsbacteria bacterium GWF2_54_11</name>
    <dbReference type="NCBI Taxonomy" id="1817851"/>
    <lineage>
        <taxon>Bacteria</taxon>
        <taxon>Candidatus Edwardsiibacteriota</taxon>
    </lineage>
</organism>
<dbReference type="EMBL" id="MFFM01000009">
    <property type="protein sequence ID" value="OGF14112.1"/>
    <property type="molecule type" value="Genomic_DNA"/>
</dbReference>
<dbReference type="GO" id="GO:1900376">
    <property type="term" value="P:regulation of secondary metabolite biosynthetic process"/>
    <property type="evidence" value="ECO:0007669"/>
    <property type="project" value="TreeGrafter"/>
</dbReference>
<keyword evidence="5" id="KW-0238">DNA-binding</keyword>
<accession>A0A1F5RIE1</accession>
<dbReference type="SUPFAM" id="SSF46785">
    <property type="entry name" value="Winged helix' DNA-binding domain"/>
    <property type="match status" value="1"/>
</dbReference>
<dbReference type="InterPro" id="IPR002481">
    <property type="entry name" value="FUR"/>
</dbReference>
<dbReference type="InterPro" id="IPR036388">
    <property type="entry name" value="WH-like_DNA-bd_sf"/>
</dbReference>
<reference evidence="9 10" key="1">
    <citation type="journal article" date="2016" name="Nat. Commun.">
        <title>Thousands of microbial genomes shed light on interconnected biogeochemical processes in an aquifer system.</title>
        <authorList>
            <person name="Anantharaman K."/>
            <person name="Brown C.T."/>
            <person name="Hug L.A."/>
            <person name="Sharon I."/>
            <person name="Castelle C.J."/>
            <person name="Probst A.J."/>
            <person name="Thomas B.C."/>
            <person name="Singh A."/>
            <person name="Wilkins M.J."/>
            <person name="Karaoz U."/>
            <person name="Brodie E.L."/>
            <person name="Williams K.H."/>
            <person name="Hubbard S.S."/>
            <person name="Banfield J.F."/>
        </authorList>
    </citation>
    <scope>NUCLEOTIDE SEQUENCE [LARGE SCALE GENOMIC DNA]</scope>
</reference>
<dbReference type="GO" id="GO:0045892">
    <property type="term" value="P:negative regulation of DNA-templated transcription"/>
    <property type="evidence" value="ECO:0007669"/>
    <property type="project" value="TreeGrafter"/>
</dbReference>
<comment type="cofactor">
    <cofactor evidence="8">
        <name>Mn(2+)</name>
        <dbReference type="ChEBI" id="CHEBI:29035"/>
    </cofactor>
    <cofactor evidence="8">
        <name>Fe(2+)</name>
        <dbReference type="ChEBI" id="CHEBI:29033"/>
    </cofactor>
    <text evidence="8">Binds 1 Mn(2+) or Fe(2+) ion per subunit.</text>
</comment>
<feature type="binding site" evidence="7">
    <location>
        <position position="106"/>
    </location>
    <ligand>
        <name>Zn(2+)</name>
        <dbReference type="ChEBI" id="CHEBI:29105"/>
    </ligand>
</feature>
<evidence type="ECO:0000313" key="10">
    <source>
        <dbReference type="Proteomes" id="UP000177230"/>
    </source>
</evidence>
<sequence length="157" mass="18199">MHCRRAGKQGPFWPSTGCGERMTAPRKAIFQTLQAMDGHPTVDEIFSRLRSQFPGIGLATVYRNLELLRNNGHVLAFDSGDGKLRYELRERADRPGHHHHLVCRNCHEVVDYMNFEQQELDLVKKLENHLITKYQYQIVDHDFTFYGLCPKCIKSNA</sequence>
<dbReference type="InterPro" id="IPR043135">
    <property type="entry name" value="Fur_C"/>
</dbReference>
<evidence type="ECO:0000256" key="5">
    <source>
        <dbReference type="ARBA" id="ARBA00023125"/>
    </source>
</evidence>
<evidence type="ECO:0000256" key="2">
    <source>
        <dbReference type="ARBA" id="ARBA00022491"/>
    </source>
</evidence>
<keyword evidence="6" id="KW-0804">Transcription</keyword>